<dbReference type="Proteomes" id="UP000265768">
    <property type="component" value="Unassembled WGS sequence"/>
</dbReference>
<feature type="transmembrane region" description="Helical" evidence="2">
    <location>
        <begin position="299"/>
        <end position="318"/>
    </location>
</feature>
<accession>A0A3A4A8A3</accession>
<dbReference type="GO" id="GO:0016020">
    <property type="term" value="C:membrane"/>
    <property type="evidence" value="ECO:0007669"/>
    <property type="project" value="GOC"/>
</dbReference>
<keyword evidence="5" id="KW-1185">Reference proteome</keyword>
<dbReference type="SUPFAM" id="SSF56219">
    <property type="entry name" value="DNase I-like"/>
    <property type="match status" value="1"/>
</dbReference>
<comment type="caution">
    <text evidence="4">The sequence shown here is derived from an EMBL/GenBank/DDBJ whole genome shotgun (WGS) entry which is preliminary data.</text>
</comment>
<keyword evidence="2" id="KW-0472">Membrane</keyword>
<feature type="transmembrane region" description="Helical" evidence="2">
    <location>
        <begin position="330"/>
        <end position="349"/>
    </location>
</feature>
<protein>
    <submittedName>
        <fullName evidence="4">Metal-dependent hydrolase</fullName>
    </submittedName>
</protein>
<feature type="transmembrane region" description="Helical" evidence="2">
    <location>
        <begin position="210"/>
        <end position="228"/>
    </location>
</feature>
<dbReference type="InterPro" id="IPR051916">
    <property type="entry name" value="GPI-anchor_lipid_remodeler"/>
</dbReference>
<dbReference type="AlphaFoldDB" id="A0A3A4A8A3"/>
<dbReference type="PANTHER" id="PTHR14859:SF1">
    <property type="entry name" value="PGAP2-INTERACTING PROTEIN"/>
    <property type="match status" value="1"/>
</dbReference>
<name>A0A3A4A8A3_9ACTN</name>
<reference evidence="4 5" key="1">
    <citation type="submission" date="2018-09" db="EMBL/GenBank/DDBJ databases">
        <title>YIM 75507 draft genome.</title>
        <authorList>
            <person name="Tang S."/>
            <person name="Feng Y."/>
        </authorList>
    </citation>
    <scope>NUCLEOTIDE SEQUENCE [LARGE SCALE GENOMIC DNA]</scope>
    <source>
        <strain evidence="4 5">YIM 75507</strain>
    </source>
</reference>
<keyword evidence="4" id="KW-0378">Hydrolase</keyword>
<evidence type="ECO:0000256" key="2">
    <source>
        <dbReference type="SAM" id="Phobius"/>
    </source>
</evidence>
<evidence type="ECO:0000259" key="3">
    <source>
        <dbReference type="Pfam" id="PF03372"/>
    </source>
</evidence>
<feature type="transmembrane region" description="Helical" evidence="2">
    <location>
        <begin position="273"/>
        <end position="293"/>
    </location>
</feature>
<dbReference type="OrthoDB" id="155529at2"/>
<organism evidence="4 5">
    <name type="scientific">Bailinhaonella thermotolerans</name>
    <dbReference type="NCBI Taxonomy" id="1070861"/>
    <lineage>
        <taxon>Bacteria</taxon>
        <taxon>Bacillati</taxon>
        <taxon>Actinomycetota</taxon>
        <taxon>Actinomycetes</taxon>
        <taxon>Streptosporangiales</taxon>
        <taxon>Streptosporangiaceae</taxon>
        <taxon>Bailinhaonella</taxon>
    </lineage>
</organism>
<evidence type="ECO:0000256" key="1">
    <source>
        <dbReference type="SAM" id="MobiDB-lite"/>
    </source>
</evidence>
<dbReference type="Pfam" id="PF03372">
    <property type="entry name" value="Exo_endo_phos"/>
    <property type="match status" value="1"/>
</dbReference>
<dbReference type="InterPro" id="IPR005135">
    <property type="entry name" value="Endo/exonuclease/phosphatase"/>
</dbReference>
<feature type="domain" description="Endonuclease/exonuclease/phosphatase" evidence="3">
    <location>
        <begin position="367"/>
        <end position="585"/>
    </location>
</feature>
<dbReference type="GO" id="GO:0016787">
    <property type="term" value="F:hydrolase activity"/>
    <property type="evidence" value="ECO:0007669"/>
    <property type="project" value="UniProtKB-KW"/>
</dbReference>
<keyword evidence="2" id="KW-0812">Transmembrane</keyword>
<keyword evidence="2" id="KW-1133">Transmembrane helix</keyword>
<evidence type="ECO:0000313" key="5">
    <source>
        <dbReference type="Proteomes" id="UP000265768"/>
    </source>
</evidence>
<feature type="transmembrane region" description="Helical" evidence="2">
    <location>
        <begin position="175"/>
        <end position="198"/>
    </location>
</feature>
<sequence>MGVYAIAWFLAAFLVVPLVRLAPPARLVLGSGLLLVAARIALQFTGGHGPQLHVAGIGLLAGLAWLVATAMASRDAAPSLAGLTAGLAASTVLHAALDTIDLVWRSGPIPWLPLAIELGLFVFLLSKAAGYGPAASPPPRRFAEHGPEPATAPRAWVTAGPAILLWGLYTGNTAYAHTAAGPPGALIVTAGAVLSVALAVRPGPWTRHPLYPALGLLASAVVFVFGRVARDGVHGVAPWWAVAGQVLGQFALAGCLGWAAALTGPGARARRGLAAAGGLLLFVVLVFAYFSAYDLHLPNGYVPIAAAVVVGAIAVVAARPVGDSSPGYGYRLPAAAALSVLLVAAAPLWRGPADRGEPVADGLRVAAYNVRMGYDLAGTLSVERQADALRALRAHVIVLSEVDRSWFLNGGHDGLALLADRLGMRALWAPAADPSWGDALLTDLPVTSVRNHVLPQGGPTGAQALEVGVRWRGRDVTVISTHLQPPPGWNDLTQARELARVAKAAAAGGPGSGPRPVIVAGDLNIEPGTPAWQAVLDAGLTDAFAASRPFVTIPGGSREQIDHVLVTPGLTPSAPANPDVPHSDHRPVAVTLTPGP</sequence>
<feature type="transmembrane region" description="Helical" evidence="2">
    <location>
        <begin position="240"/>
        <end position="261"/>
    </location>
</feature>
<dbReference type="GO" id="GO:0006506">
    <property type="term" value="P:GPI anchor biosynthetic process"/>
    <property type="evidence" value="ECO:0007669"/>
    <property type="project" value="TreeGrafter"/>
</dbReference>
<dbReference type="PANTHER" id="PTHR14859">
    <property type="entry name" value="CALCOFLUOR WHITE HYPERSENSITIVE PROTEIN PRECURSOR"/>
    <property type="match status" value="1"/>
</dbReference>
<dbReference type="Gene3D" id="3.60.10.10">
    <property type="entry name" value="Endonuclease/exonuclease/phosphatase"/>
    <property type="match status" value="1"/>
</dbReference>
<gene>
    <name evidence="4" type="ORF">D5H75_30510</name>
</gene>
<evidence type="ECO:0000313" key="4">
    <source>
        <dbReference type="EMBL" id="RJL24261.1"/>
    </source>
</evidence>
<feature type="transmembrane region" description="Helical" evidence="2">
    <location>
        <begin position="52"/>
        <end position="72"/>
    </location>
</feature>
<dbReference type="EMBL" id="QZEY01000016">
    <property type="protein sequence ID" value="RJL24261.1"/>
    <property type="molecule type" value="Genomic_DNA"/>
</dbReference>
<proteinExistence type="predicted"/>
<feature type="transmembrane region" description="Helical" evidence="2">
    <location>
        <begin position="79"/>
        <end position="97"/>
    </location>
</feature>
<feature type="region of interest" description="Disordered" evidence="1">
    <location>
        <begin position="569"/>
        <end position="596"/>
    </location>
</feature>
<dbReference type="InterPro" id="IPR036691">
    <property type="entry name" value="Endo/exonu/phosph_ase_sf"/>
</dbReference>